<dbReference type="PROSITE" id="PS50102">
    <property type="entry name" value="RRM"/>
    <property type="match status" value="1"/>
</dbReference>
<feature type="compositionally biased region" description="Basic and acidic residues" evidence="3">
    <location>
        <begin position="10"/>
        <end position="31"/>
    </location>
</feature>
<feature type="compositionally biased region" description="Basic and acidic residues" evidence="3">
    <location>
        <begin position="1017"/>
        <end position="1059"/>
    </location>
</feature>
<dbReference type="InterPro" id="IPR008942">
    <property type="entry name" value="ENTH_VHS"/>
</dbReference>
<dbReference type="SUPFAM" id="SSF54928">
    <property type="entry name" value="RNA-binding domain, RBD"/>
    <property type="match status" value="1"/>
</dbReference>
<feature type="compositionally biased region" description="Basic and acidic residues" evidence="3">
    <location>
        <begin position="125"/>
        <end position="134"/>
    </location>
</feature>
<dbReference type="CDD" id="cd21371">
    <property type="entry name" value="cwf21_RRC1-like"/>
    <property type="match status" value="1"/>
</dbReference>
<dbReference type="InterPro" id="IPR000061">
    <property type="entry name" value="Surp"/>
</dbReference>
<dbReference type="Gene3D" id="1.10.10.790">
    <property type="entry name" value="Surp module"/>
    <property type="match status" value="1"/>
</dbReference>
<evidence type="ECO:0000256" key="2">
    <source>
        <dbReference type="PROSITE-ProRule" id="PRU00176"/>
    </source>
</evidence>
<dbReference type="PANTHER" id="PTHR23140:SF0">
    <property type="entry name" value="U2 SNRNP-ASSOCIATED SURP MOTIF-CONTAINING PROTEIN"/>
    <property type="match status" value="1"/>
</dbReference>
<gene>
    <name evidence="7" type="primary">g4514</name>
    <name evidence="7" type="ORF">VP750_LOCUS3845</name>
</gene>
<organism evidence="7 8">
    <name type="scientific">Coccomyxa viridis</name>
    <dbReference type="NCBI Taxonomy" id="1274662"/>
    <lineage>
        <taxon>Eukaryota</taxon>
        <taxon>Viridiplantae</taxon>
        <taxon>Chlorophyta</taxon>
        <taxon>core chlorophytes</taxon>
        <taxon>Trebouxiophyceae</taxon>
        <taxon>Trebouxiophyceae incertae sedis</taxon>
        <taxon>Coccomyxaceae</taxon>
        <taxon>Coccomyxa</taxon>
    </lineage>
</organism>
<feature type="domain" description="RRM" evidence="4">
    <location>
        <begin position="179"/>
        <end position="260"/>
    </location>
</feature>
<dbReference type="InterPro" id="IPR047491">
    <property type="entry name" value="RRC1-like_cwf21"/>
</dbReference>
<keyword evidence="8" id="KW-1185">Reference proteome</keyword>
<evidence type="ECO:0000259" key="4">
    <source>
        <dbReference type="PROSITE" id="PS50102"/>
    </source>
</evidence>
<feature type="compositionally biased region" description="Basic and acidic residues" evidence="3">
    <location>
        <begin position="931"/>
        <end position="1009"/>
    </location>
</feature>
<sequence>MGRKKTPFQKHKEQEEERKRKEEEDARKLYDEFVESFGDEPEQKASKRSFNHGGVIQPGTSASSAGLGQKKASKYVPSFLPPNLAAAINAQTNPHTGAAAAAAAISSRLGGSDSGAMPPSAGSSHSERGSKPRNIDVMLENLKREQEAREERQRMRREYGVTYEDDGLGSFDDGDPYTTNLYVGNLAPTVDEEMLKREFVRFGGIASVKIMWPRDDDQRRRGRNCGFVAFMTRAGADRAKAELNGILLHDLELKIGWGKSIVIPPAPLYTAESVGISSAPLKPSGAAVPPPGVDAAPPWTDPHKDDSVKPVGPDIKIEMPKDLRVRFLIDSLASYVVSDGCRFEMAAMSAQGANPEFSFLFDLRSPEHAYYRWRLFSLSSGDSLKCWRIEPFIMVEGGPRWVPPTMMVADGSHQTAAQRGGEAKDKDKPLPDLQRDRFEDLLRAITVSRTDICNAMVFALDNAESATEVVEVLTDALSLPETPVPLKVARLLLASDILHNSTAPVRNASRYRSLLEAALPDIFESLQETYRTVNSRMAQESLRRYVLRVLRVWRFWFIFSDDYINGLQATFLRGPAAGADENAELAAELEALSDEELETRCRRSGLSKRGGRAAQLSRLQALRAYLSGDTVKAEAAAAVQASRKADHEELAANLAAQQAPSVFDVHKEEPEQQAAIKAEPKTKEETPSIVSKWSLVDYDNDDDENALKEEKDTDDIFDDAEEKPMQQQDPSPPPDPLADHSLPKPGPKGQEALERLQSTEQLKSLQHGRSLAHSDSRASGASSALNGTAEKPEEVDEPRRQRLRQVEVATMLFRDELEESGMEKEEMDAAVAEHRAQLLAEAEKELASRAAQDDAKADKRARGKDREREGDKDASAAKARSERKLERSAEQDTTDSRKDKKAPERERDSRSERSERSSRQAERKRSRSRSASRDKDRDRERDRERDRDRDREKEKYRGRSRSRSRDREADRRADRGRSRSRERERRRSYSRDRDRDRRDRDSERREPARARSRSRSRSREKARSRHAYESRDRSRSRERYSTRDRSRERTPERQKDDKAKHKRKERSKTPPTHKKSKKDTKRTK</sequence>
<dbReference type="Pfam" id="PF01805">
    <property type="entry name" value="Surp"/>
    <property type="match status" value="1"/>
</dbReference>
<feature type="compositionally biased region" description="Acidic residues" evidence="3">
    <location>
        <begin position="816"/>
        <end position="828"/>
    </location>
</feature>
<evidence type="ECO:0000313" key="7">
    <source>
        <dbReference type="EMBL" id="CAL5222186.1"/>
    </source>
</evidence>
<feature type="compositionally biased region" description="Basic residues" evidence="3">
    <location>
        <begin position="1060"/>
        <end position="1084"/>
    </location>
</feature>
<dbReference type="SMART" id="SM01115">
    <property type="entry name" value="cwf21"/>
    <property type="match status" value="1"/>
</dbReference>
<dbReference type="SMART" id="SM00648">
    <property type="entry name" value="SWAP"/>
    <property type="match status" value="1"/>
</dbReference>
<dbReference type="CDD" id="cd12223">
    <property type="entry name" value="RRM_SR140"/>
    <property type="match status" value="1"/>
</dbReference>
<feature type="compositionally biased region" description="Polar residues" evidence="3">
    <location>
        <begin position="777"/>
        <end position="786"/>
    </location>
</feature>
<dbReference type="InterPro" id="IPR006569">
    <property type="entry name" value="CID_dom"/>
</dbReference>
<evidence type="ECO:0000259" key="5">
    <source>
        <dbReference type="PROSITE" id="PS50128"/>
    </source>
</evidence>
<proteinExistence type="predicted"/>
<dbReference type="Gene3D" id="1.25.40.90">
    <property type="match status" value="1"/>
</dbReference>
<dbReference type="Gene3D" id="3.30.70.330">
    <property type="match status" value="1"/>
</dbReference>
<dbReference type="Pfam" id="PF04818">
    <property type="entry name" value="CID"/>
    <property type="match status" value="1"/>
</dbReference>
<dbReference type="Pfam" id="PF00076">
    <property type="entry name" value="RRM_1"/>
    <property type="match status" value="1"/>
</dbReference>
<dbReference type="PANTHER" id="PTHR23140">
    <property type="entry name" value="RNA PROCESSING PROTEIN LD23810P"/>
    <property type="match status" value="1"/>
</dbReference>
<dbReference type="InterPro" id="IPR000504">
    <property type="entry name" value="RRM_dom"/>
</dbReference>
<feature type="region of interest" description="Disordered" evidence="3">
    <location>
        <begin position="109"/>
        <end position="134"/>
    </location>
</feature>
<reference evidence="7 8" key="1">
    <citation type="submission" date="2024-06" db="EMBL/GenBank/DDBJ databases">
        <authorList>
            <person name="Kraege A."/>
            <person name="Thomma B."/>
        </authorList>
    </citation>
    <scope>NUCLEOTIDE SEQUENCE [LARGE SCALE GENOMIC DNA]</scope>
</reference>
<evidence type="ECO:0000256" key="3">
    <source>
        <dbReference type="SAM" id="MobiDB-lite"/>
    </source>
</evidence>
<feature type="compositionally biased region" description="Acidic residues" evidence="3">
    <location>
        <begin position="712"/>
        <end position="721"/>
    </location>
</feature>
<evidence type="ECO:0000256" key="1">
    <source>
        <dbReference type="ARBA" id="ARBA00022884"/>
    </source>
</evidence>
<feature type="compositionally biased region" description="Basic and acidic residues" evidence="3">
    <location>
        <begin position="831"/>
        <end position="923"/>
    </location>
</feature>
<feature type="domain" description="CID" evidence="6">
    <location>
        <begin position="430"/>
        <end position="575"/>
    </location>
</feature>
<evidence type="ECO:0000313" key="8">
    <source>
        <dbReference type="Proteomes" id="UP001497392"/>
    </source>
</evidence>
<dbReference type="SMART" id="SM00582">
    <property type="entry name" value="RPR"/>
    <property type="match status" value="1"/>
</dbReference>
<comment type="caution">
    <text evidence="7">The sequence shown here is derived from an EMBL/GenBank/DDBJ whole genome shotgun (WGS) entry which is preliminary data.</text>
</comment>
<dbReference type="InterPro" id="IPR035967">
    <property type="entry name" value="SWAP/Surp_sf"/>
</dbReference>
<dbReference type="InterPro" id="IPR035979">
    <property type="entry name" value="RBD_domain_sf"/>
</dbReference>
<dbReference type="SUPFAM" id="SSF109905">
    <property type="entry name" value="Surp module (SWAP domain)"/>
    <property type="match status" value="1"/>
</dbReference>
<dbReference type="SMART" id="SM00360">
    <property type="entry name" value="RRM"/>
    <property type="match status" value="1"/>
</dbReference>
<dbReference type="EMBL" id="CAXHTA020000006">
    <property type="protein sequence ID" value="CAL5222186.1"/>
    <property type="molecule type" value="Genomic_DNA"/>
</dbReference>
<dbReference type="InterPro" id="IPR013170">
    <property type="entry name" value="mRNA_splic_Cwf21_dom"/>
</dbReference>
<dbReference type="InterPro" id="IPR035009">
    <property type="entry name" value="SR140_RRM"/>
</dbReference>
<feature type="region of interest" description="Disordered" evidence="3">
    <location>
        <begin position="1"/>
        <end position="71"/>
    </location>
</feature>
<protein>
    <submittedName>
        <fullName evidence="7">G4514 protein</fullName>
    </submittedName>
</protein>
<feature type="region of interest" description="Disordered" evidence="3">
    <location>
        <begin position="708"/>
        <end position="1084"/>
    </location>
</feature>
<dbReference type="InterPro" id="IPR012677">
    <property type="entry name" value="Nucleotide-bd_a/b_plait_sf"/>
</dbReference>
<name>A0ABP1FT70_9CHLO</name>
<dbReference type="Gene3D" id="6.10.140.420">
    <property type="match status" value="1"/>
</dbReference>
<evidence type="ECO:0000259" key="6">
    <source>
        <dbReference type="PROSITE" id="PS51391"/>
    </source>
</evidence>
<dbReference type="PROSITE" id="PS50128">
    <property type="entry name" value="SURP"/>
    <property type="match status" value="1"/>
</dbReference>
<keyword evidence="1 2" id="KW-0694">RNA-binding</keyword>
<feature type="domain" description="SURP motif" evidence="5">
    <location>
        <begin position="328"/>
        <end position="371"/>
    </location>
</feature>
<dbReference type="PROSITE" id="PS51391">
    <property type="entry name" value="CID"/>
    <property type="match status" value="1"/>
</dbReference>
<dbReference type="Proteomes" id="UP001497392">
    <property type="component" value="Unassembled WGS sequence"/>
</dbReference>
<dbReference type="Pfam" id="PF08312">
    <property type="entry name" value="cwf21"/>
    <property type="match status" value="1"/>
</dbReference>
<dbReference type="InterPro" id="IPR051485">
    <property type="entry name" value="SR-CTD_assoc_factor"/>
</dbReference>
<accession>A0ABP1FT70</accession>